<keyword evidence="1" id="KW-1133">Transmembrane helix</keyword>
<evidence type="ECO:0000256" key="1">
    <source>
        <dbReference type="SAM" id="Phobius"/>
    </source>
</evidence>
<dbReference type="Proteomes" id="UP001500936">
    <property type="component" value="Unassembled WGS sequence"/>
</dbReference>
<evidence type="ECO:0000313" key="3">
    <source>
        <dbReference type="Proteomes" id="UP001500936"/>
    </source>
</evidence>
<evidence type="ECO:0000313" key="2">
    <source>
        <dbReference type="EMBL" id="GAA4398894.1"/>
    </source>
</evidence>
<dbReference type="RefSeq" id="WP_345264570.1">
    <property type="nucleotide sequence ID" value="NZ_BAABHB010000002.1"/>
</dbReference>
<keyword evidence="1" id="KW-0812">Transmembrane</keyword>
<evidence type="ECO:0008006" key="4">
    <source>
        <dbReference type="Google" id="ProtNLM"/>
    </source>
</evidence>
<dbReference type="PRINTS" id="PR00834">
    <property type="entry name" value="PROTEASES2C"/>
</dbReference>
<dbReference type="EMBL" id="BAABHB010000002">
    <property type="protein sequence ID" value="GAA4398894.1"/>
    <property type="molecule type" value="Genomic_DNA"/>
</dbReference>
<dbReference type="PANTHER" id="PTHR43019:SF23">
    <property type="entry name" value="PROTEASE DO-LIKE 5, CHLOROPLASTIC"/>
    <property type="match status" value="1"/>
</dbReference>
<dbReference type="InterPro" id="IPR001940">
    <property type="entry name" value="Peptidase_S1C"/>
</dbReference>
<dbReference type="Pfam" id="PF13365">
    <property type="entry name" value="Trypsin_2"/>
    <property type="match status" value="1"/>
</dbReference>
<sequence length="332" mass="37213">MEAEEDKQVEDAIRLYGNRIAFRKKLNTIHTGLDMEVIREESVPKTPIRLIWHTYRTTLAVAASVAVFTTFVTLMLYKSYQTSHKQEEQYSMLRRDLQAIKRSQSAILNDLDGRRRVLQQNPGQVAGTGFLLTSDGYMVTNKHIINGADSVYVQSRKGEVYKAKIVYTDPLYDLAVLQLRDDTAFRAMPSLPYSFEGHPADLGERVFTLGYPREEIVYGEGYLSSGTGYRGDSTAYQVAISVNPGNSGGPLLDEKGNVIGIIAGKQVSSDGASFAIKSNYLYKVLEAIPGDSLKGAPVYLNRKNTLVKLSRKQQIKKMQDYVYMVKVFKHTP</sequence>
<keyword evidence="1" id="KW-0472">Membrane</keyword>
<feature type="transmembrane region" description="Helical" evidence="1">
    <location>
        <begin position="59"/>
        <end position="77"/>
    </location>
</feature>
<dbReference type="Gene3D" id="2.40.10.10">
    <property type="entry name" value="Trypsin-like serine proteases"/>
    <property type="match status" value="2"/>
</dbReference>
<protein>
    <recommendedName>
        <fullName evidence="4">Trypsin-like peptidase domain-containing protein</fullName>
    </recommendedName>
</protein>
<reference evidence="3" key="1">
    <citation type="journal article" date="2019" name="Int. J. Syst. Evol. Microbiol.">
        <title>The Global Catalogue of Microorganisms (GCM) 10K type strain sequencing project: providing services to taxonomists for standard genome sequencing and annotation.</title>
        <authorList>
            <consortium name="The Broad Institute Genomics Platform"/>
            <consortium name="The Broad Institute Genome Sequencing Center for Infectious Disease"/>
            <person name="Wu L."/>
            <person name="Ma J."/>
        </authorList>
    </citation>
    <scope>NUCLEOTIDE SEQUENCE [LARGE SCALE GENOMIC DNA]</scope>
    <source>
        <strain evidence="3">JCM 17925</strain>
    </source>
</reference>
<dbReference type="InterPro" id="IPR009003">
    <property type="entry name" value="Peptidase_S1_PA"/>
</dbReference>
<dbReference type="PANTHER" id="PTHR43019">
    <property type="entry name" value="SERINE ENDOPROTEASE DEGS"/>
    <property type="match status" value="1"/>
</dbReference>
<accession>A0ABP8K0W6</accession>
<keyword evidence="3" id="KW-1185">Reference proteome</keyword>
<name>A0ABP8K0W6_9BACT</name>
<proteinExistence type="predicted"/>
<comment type="caution">
    <text evidence="2">The sequence shown here is derived from an EMBL/GenBank/DDBJ whole genome shotgun (WGS) entry which is preliminary data.</text>
</comment>
<gene>
    <name evidence="2" type="ORF">GCM10023187_10010</name>
</gene>
<dbReference type="InterPro" id="IPR043504">
    <property type="entry name" value="Peptidase_S1_PA_chymotrypsin"/>
</dbReference>
<dbReference type="SUPFAM" id="SSF50494">
    <property type="entry name" value="Trypsin-like serine proteases"/>
    <property type="match status" value="1"/>
</dbReference>
<organism evidence="2 3">
    <name type="scientific">Nibrella viscosa</name>
    <dbReference type="NCBI Taxonomy" id="1084524"/>
    <lineage>
        <taxon>Bacteria</taxon>
        <taxon>Pseudomonadati</taxon>
        <taxon>Bacteroidota</taxon>
        <taxon>Cytophagia</taxon>
        <taxon>Cytophagales</taxon>
        <taxon>Spirosomataceae</taxon>
        <taxon>Nibrella</taxon>
    </lineage>
</organism>